<comment type="caution">
    <text evidence="2">The sequence shown here is derived from an EMBL/GenBank/DDBJ whole genome shotgun (WGS) entry which is preliminary data.</text>
</comment>
<evidence type="ECO:0000313" key="2">
    <source>
        <dbReference type="EMBL" id="MBO8481979.1"/>
    </source>
</evidence>
<evidence type="ECO:0000256" key="1">
    <source>
        <dbReference type="SAM" id="SignalP"/>
    </source>
</evidence>
<dbReference type="AlphaFoldDB" id="A0A9D9J070"/>
<gene>
    <name evidence="2" type="ORF">IAC87_05480</name>
</gene>
<dbReference type="Proteomes" id="UP000823772">
    <property type="component" value="Unassembled WGS sequence"/>
</dbReference>
<proteinExistence type="predicted"/>
<sequence length="306" mass="33141">MLKKFILSAALVLAAAFASNAQEKHRIYINDFNVAEGVSEADAANIRQAVIDAIHKSQKFELATSDMESALSQEINRRSSEAAMHDAATRNEILMAAGCQYVMSGDIIKCSLNKSTLDDGTVMYECVLSYSITVAEVATSTTVASQRFDSNNGLFSGSWNSSTSPETATANAIKHIEKDIEGFIIENFPTEGTIIPMDYEVKKDKMLSCYIDLGTSHGVKEGDLFSVLAAKVVIGQVTYSEIGKIKVEEVVSDNISRCKVTKGQKELFSAMESYMALDEASQSQQPIKIKAEAKTDVLGAMGKLGL</sequence>
<reference evidence="2" key="2">
    <citation type="journal article" date="2021" name="PeerJ">
        <title>Extensive microbial diversity within the chicken gut microbiome revealed by metagenomics and culture.</title>
        <authorList>
            <person name="Gilroy R."/>
            <person name="Ravi A."/>
            <person name="Getino M."/>
            <person name="Pursley I."/>
            <person name="Horton D.L."/>
            <person name="Alikhan N.F."/>
            <person name="Baker D."/>
            <person name="Gharbi K."/>
            <person name="Hall N."/>
            <person name="Watson M."/>
            <person name="Adriaenssens E.M."/>
            <person name="Foster-Nyarko E."/>
            <person name="Jarju S."/>
            <person name="Secka A."/>
            <person name="Antonio M."/>
            <person name="Oren A."/>
            <person name="Chaudhuri R.R."/>
            <person name="La Ragione R."/>
            <person name="Hildebrand F."/>
            <person name="Pallen M.J."/>
        </authorList>
    </citation>
    <scope>NUCLEOTIDE SEQUENCE</scope>
    <source>
        <strain evidence="2">B3-2255</strain>
    </source>
</reference>
<name>A0A9D9J070_9BACT</name>
<dbReference type="EMBL" id="JADILY010000112">
    <property type="protein sequence ID" value="MBO8481979.1"/>
    <property type="molecule type" value="Genomic_DNA"/>
</dbReference>
<evidence type="ECO:0000313" key="3">
    <source>
        <dbReference type="Proteomes" id="UP000823772"/>
    </source>
</evidence>
<dbReference type="Gene3D" id="3.40.50.10610">
    <property type="entry name" value="ABC-type transport auxiliary lipoprotein component"/>
    <property type="match status" value="1"/>
</dbReference>
<reference evidence="2" key="1">
    <citation type="submission" date="2020-10" db="EMBL/GenBank/DDBJ databases">
        <authorList>
            <person name="Gilroy R."/>
        </authorList>
    </citation>
    <scope>NUCLEOTIDE SEQUENCE</scope>
    <source>
        <strain evidence="2">B3-2255</strain>
    </source>
</reference>
<feature type="chain" id="PRO_5039681336" description="Curli production assembly/transport component CsgG" evidence="1">
    <location>
        <begin position="22"/>
        <end position="306"/>
    </location>
</feature>
<protein>
    <recommendedName>
        <fullName evidence="4">Curli production assembly/transport component CsgG</fullName>
    </recommendedName>
</protein>
<evidence type="ECO:0008006" key="4">
    <source>
        <dbReference type="Google" id="ProtNLM"/>
    </source>
</evidence>
<accession>A0A9D9J070</accession>
<organism evidence="2 3">
    <name type="scientific">Candidatus Merdivivens faecigallinarum</name>
    <dbReference type="NCBI Taxonomy" id="2840871"/>
    <lineage>
        <taxon>Bacteria</taxon>
        <taxon>Pseudomonadati</taxon>
        <taxon>Bacteroidota</taxon>
        <taxon>Bacteroidia</taxon>
        <taxon>Bacteroidales</taxon>
        <taxon>Muribaculaceae</taxon>
        <taxon>Muribaculaceae incertae sedis</taxon>
        <taxon>Candidatus Merdivivens</taxon>
    </lineage>
</organism>
<keyword evidence="1" id="KW-0732">Signal</keyword>
<feature type="signal peptide" evidence="1">
    <location>
        <begin position="1"/>
        <end position="21"/>
    </location>
</feature>